<dbReference type="InterPro" id="IPR000120">
    <property type="entry name" value="Amidase"/>
</dbReference>
<dbReference type="Pfam" id="PF01425">
    <property type="entry name" value="Amidase"/>
    <property type="match status" value="1"/>
</dbReference>
<evidence type="ECO:0000313" key="2">
    <source>
        <dbReference type="EMBL" id="SVA68625.1"/>
    </source>
</evidence>
<proteinExistence type="predicted"/>
<dbReference type="GO" id="GO:0003824">
    <property type="term" value="F:catalytic activity"/>
    <property type="evidence" value="ECO:0007669"/>
    <property type="project" value="InterPro"/>
</dbReference>
<feature type="domain" description="Amidase" evidence="1">
    <location>
        <begin position="17"/>
        <end position="259"/>
    </location>
</feature>
<accession>A0A381XV94</accession>
<name>A0A381XV94_9ZZZZ</name>
<dbReference type="PANTHER" id="PTHR11895">
    <property type="entry name" value="TRANSAMIDASE"/>
    <property type="match status" value="1"/>
</dbReference>
<evidence type="ECO:0000259" key="1">
    <source>
        <dbReference type="Pfam" id="PF01425"/>
    </source>
</evidence>
<dbReference type="AlphaFoldDB" id="A0A381XV94"/>
<dbReference type="InterPro" id="IPR023631">
    <property type="entry name" value="Amidase_dom"/>
</dbReference>
<dbReference type="PANTHER" id="PTHR11895:SF7">
    <property type="entry name" value="GLUTAMYL-TRNA(GLN) AMIDOTRANSFERASE SUBUNIT A, MITOCHONDRIAL"/>
    <property type="match status" value="1"/>
</dbReference>
<dbReference type="Gene3D" id="3.90.1300.10">
    <property type="entry name" value="Amidase signature (AS) domain"/>
    <property type="match status" value="1"/>
</dbReference>
<sequence>PPYGRNPEVPYGNLDYYSHSGPMARSVDDIILMQSLTAGLNNQDIASLPKPSNFDGNFDLQNIKIAWSDHLCGFEVEDEIINNLKNALKVFSDQGAVVEYVDPDLPNNMLDAAGTYLTCLWGTSLKEIAKDKEEHLCDYTKKFIEVSKENTLSELVQCNNIAWDAYAKFGPLLNKYDVFICPTNAVTGIPANHGFPNLEYEFNGEIRKTEEAGDESMWLTTPFNMLSRLPVMSAPTGFASNGVPTGMQIVGKAYDDNTVFKVSLGYEKQLNWLFDDQNRPNL</sequence>
<feature type="non-terminal residue" evidence="2">
    <location>
        <position position="1"/>
    </location>
</feature>
<dbReference type="SUPFAM" id="SSF75304">
    <property type="entry name" value="Amidase signature (AS) enzymes"/>
    <property type="match status" value="1"/>
</dbReference>
<dbReference type="InterPro" id="IPR036928">
    <property type="entry name" value="AS_sf"/>
</dbReference>
<gene>
    <name evidence="2" type="ORF">METZ01_LOCUS121479</name>
</gene>
<dbReference type="EMBL" id="UINC01016492">
    <property type="protein sequence ID" value="SVA68625.1"/>
    <property type="molecule type" value="Genomic_DNA"/>
</dbReference>
<organism evidence="2">
    <name type="scientific">marine metagenome</name>
    <dbReference type="NCBI Taxonomy" id="408172"/>
    <lineage>
        <taxon>unclassified sequences</taxon>
        <taxon>metagenomes</taxon>
        <taxon>ecological metagenomes</taxon>
    </lineage>
</organism>
<protein>
    <recommendedName>
        <fullName evidence="1">Amidase domain-containing protein</fullName>
    </recommendedName>
</protein>
<reference evidence="2" key="1">
    <citation type="submission" date="2018-05" db="EMBL/GenBank/DDBJ databases">
        <authorList>
            <person name="Lanie J.A."/>
            <person name="Ng W.-L."/>
            <person name="Kazmierczak K.M."/>
            <person name="Andrzejewski T.M."/>
            <person name="Davidsen T.M."/>
            <person name="Wayne K.J."/>
            <person name="Tettelin H."/>
            <person name="Glass J.I."/>
            <person name="Rusch D."/>
            <person name="Podicherti R."/>
            <person name="Tsui H.-C.T."/>
            <person name="Winkler M.E."/>
        </authorList>
    </citation>
    <scope>NUCLEOTIDE SEQUENCE</scope>
</reference>